<dbReference type="InParanoid" id="A0A1V8TR38"/>
<evidence type="ECO:0000313" key="2">
    <source>
        <dbReference type="EMBL" id="OQO13721.1"/>
    </source>
</evidence>
<dbReference type="InterPro" id="IPR011990">
    <property type="entry name" value="TPR-like_helical_dom_sf"/>
</dbReference>
<feature type="region of interest" description="Disordered" evidence="1">
    <location>
        <begin position="155"/>
        <end position="184"/>
    </location>
</feature>
<protein>
    <recommendedName>
        <fullName evidence="4">Pentatricopeptide repeat protein</fullName>
    </recommendedName>
</protein>
<comment type="caution">
    <text evidence="2">The sequence shown here is derived from an EMBL/GenBank/DDBJ whole genome shotgun (WGS) entry which is preliminary data.</text>
</comment>
<feature type="compositionally biased region" description="Basic and acidic residues" evidence="1">
    <location>
        <begin position="225"/>
        <end position="250"/>
    </location>
</feature>
<gene>
    <name evidence="2" type="ORF">B0A48_01951</name>
</gene>
<reference evidence="3" key="1">
    <citation type="submission" date="2017-03" db="EMBL/GenBank/DDBJ databases">
        <title>Genomes of endolithic fungi from Antarctica.</title>
        <authorList>
            <person name="Coleine C."/>
            <person name="Masonjones S."/>
            <person name="Stajich J.E."/>
        </authorList>
    </citation>
    <scope>NUCLEOTIDE SEQUENCE [LARGE SCALE GENOMIC DNA]</scope>
    <source>
        <strain evidence="3">CCFEE 5527</strain>
    </source>
</reference>
<feature type="compositionally biased region" description="Polar residues" evidence="1">
    <location>
        <begin position="127"/>
        <end position="136"/>
    </location>
</feature>
<dbReference type="EMBL" id="NAJO01000003">
    <property type="protein sequence ID" value="OQO13721.1"/>
    <property type="molecule type" value="Genomic_DNA"/>
</dbReference>
<organism evidence="2 3">
    <name type="scientific">Cryoendolithus antarcticus</name>
    <dbReference type="NCBI Taxonomy" id="1507870"/>
    <lineage>
        <taxon>Eukaryota</taxon>
        <taxon>Fungi</taxon>
        <taxon>Dikarya</taxon>
        <taxon>Ascomycota</taxon>
        <taxon>Pezizomycotina</taxon>
        <taxon>Dothideomycetes</taxon>
        <taxon>Dothideomycetidae</taxon>
        <taxon>Cladosporiales</taxon>
        <taxon>Cladosporiaceae</taxon>
        <taxon>Cryoendolithus</taxon>
    </lineage>
</organism>
<dbReference type="Gene3D" id="1.25.40.10">
    <property type="entry name" value="Tetratricopeptide repeat domain"/>
    <property type="match status" value="1"/>
</dbReference>
<dbReference type="Proteomes" id="UP000192596">
    <property type="component" value="Unassembled WGS sequence"/>
</dbReference>
<sequence>MITSSPARPRIAPSTATLKVLYQLAYISSGTALGVGALCAEERRRRTKIVQRIADNAQRIRQSPRYSRGSHSVAAVSEVVDEGVYPWGGIEDSRSARAYAGPHLPSVVEKEYGEVAERKGKVRWTPAGSQPGSTAGEQLGGSRALAAQSRALPHAYDAGEARTNGRQRGSNRRPEHETFSKVKLTIRGAEYKRLSLDAGHQIPPSGSFAGSDHGGQALLNSPGQPERDRSCDDIAKPRDTRRAASRESADLSHVNASTQLLAPQTLPGSVAMGRTFNDIFLDVPQNVQHLADQRGLDAKIVALRAEWKSTQNLDPVRRSYAAIRTQSSASRGSNGARALDFAMVEIYLKAGSQGLALELLARLNAAPRQGPVGVMLMLAFAKSRKWAAFHNALELLNNNPSLVSWTVLSTRVFNQVIHQYATHHSATQVSDFVIHAMQKLGFVPNVTTFNIVLSKIVAHKDIALTQHWLHLRKQYTPSQKVDITSFAARLLRTWYSEFRHSHVMVMWYCRTLLDQARALQGGKLLDLVLEAVGRDLRKLAGGNAPWMGDIIRQRLEMVQSSTKTVPVPGVIHHRELRLVVAQHRSLPGDPSVRYIPYDQDGGSMSVTQPLIPRRHSEIPALKTEVAEKESKEGIPASDATGVTYTLVDWSAHPIEAIKPPEPDAPPPAVFSELRHVYSSNAQAAHNPESATDAQQPRRLRSDRAMMLAFSLADYQEVIDIYEASRDAAGLPISPIALEQAVESSIRLYDGTSHAESMLASARTAGMNTSLCTAPLLIHQLRSHTHPSRAAANHIRITTLAYYADNDARDLQISPHLGTAAAHALVTANFPSYALNLLSSIYHPDTLHHRTLDIATMSVWLLAYAALQHVQGMQWVVDTVLQRNIQIDMAFLRNLKRAKRPTHRLPDGSRGYGRQDPAVQARIECWREVCRERRARQMWESKIFGRKLVRLLVRDVNEQSDGQMSDEERFAGELRVIRRTARRAEGRARRGQPRKREGKSKRLAAKRYRRARDEEGGGLKEVDGMAAVEVAREDR</sequence>
<dbReference type="AlphaFoldDB" id="A0A1V8TR38"/>
<feature type="region of interest" description="Disordered" evidence="1">
    <location>
        <begin position="119"/>
        <end position="143"/>
    </location>
</feature>
<name>A0A1V8TR38_9PEZI</name>
<dbReference type="OrthoDB" id="185373at2759"/>
<feature type="compositionally biased region" description="Basic residues" evidence="1">
    <location>
        <begin position="988"/>
        <end position="1009"/>
    </location>
</feature>
<evidence type="ECO:0000256" key="1">
    <source>
        <dbReference type="SAM" id="MobiDB-lite"/>
    </source>
</evidence>
<feature type="region of interest" description="Disordered" evidence="1">
    <location>
        <begin position="980"/>
        <end position="1015"/>
    </location>
</feature>
<proteinExistence type="predicted"/>
<keyword evidence="3" id="KW-1185">Reference proteome</keyword>
<accession>A0A1V8TR38</accession>
<evidence type="ECO:0008006" key="4">
    <source>
        <dbReference type="Google" id="ProtNLM"/>
    </source>
</evidence>
<evidence type="ECO:0000313" key="3">
    <source>
        <dbReference type="Proteomes" id="UP000192596"/>
    </source>
</evidence>
<feature type="region of interest" description="Disordered" evidence="1">
    <location>
        <begin position="201"/>
        <end position="256"/>
    </location>
</feature>